<dbReference type="Pfam" id="PF11887">
    <property type="entry name" value="Mce4_CUP1"/>
    <property type="match status" value="1"/>
</dbReference>
<dbReference type="GO" id="GO:0005576">
    <property type="term" value="C:extracellular region"/>
    <property type="evidence" value="ECO:0007669"/>
    <property type="project" value="TreeGrafter"/>
</dbReference>
<proteinExistence type="predicted"/>
<feature type="transmembrane region" description="Helical" evidence="2">
    <location>
        <begin position="15"/>
        <end position="35"/>
    </location>
</feature>
<feature type="region of interest" description="Disordered" evidence="1">
    <location>
        <begin position="439"/>
        <end position="528"/>
    </location>
</feature>
<gene>
    <name evidence="5" type="ORF">NCTC10797_03621</name>
</gene>
<keyword evidence="2" id="KW-1133">Transmembrane helix</keyword>
<evidence type="ECO:0000313" key="6">
    <source>
        <dbReference type="Proteomes" id="UP000290439"/>
    </source>
</evidence>
<evidence type="ECO:0000259" key="4">
    <source>
        <dbReference type="Pfam" id="PF11887"/>
    </source>
</evidence>
<evidence type="ECO:0000259" key="3">
    <source>
        <dbReference type="Pfam" id="PF02470"/>
    </source>
</evidence>
<dbReference type="Proteomes" id="UP000290439">
    <property type="component" value="Chromosome"/>
</dbReference>
<keyword evidence="2" id="KW-0472">Membrane</keyword>
<feature type="compositionally biased region" description="Low complexity" evidence="1">
    <location>
        <begin position="439"/>
        <end position="527"/>
    </location>
</feature>
<protein>
    <submittedName>
        <fullName evidence="5">Virulence factor Mce family protein</fullName>
    </submittedName>
</protein>
<accession>A0A4V6ICI9</accession>
<reference evidence="5 6" key="1">
    <citation type="submission" date="2019-02" db="EMBL/GenBank/DDBJ databases">
        <authorList>
            <consortium name="Pathogen Informatics"/>
        </authorList>
    </citation>
    <scope>NUCLEOTIDE SEQUENCE [LARGE SCALE GENOMIC DNA]</scope>
    <source>
        <strain evidence="5 6">3012STDY6756504</strain>
    </source>
</reference>
<dbReference type="GO" id="GO:0051701">
    <property type="term" value="P:biological process involved in interaction with host"/>
    <property type="evidence" value="ECO:0007669"/>
    <property type="project" value="TreeGrafter"/>
</dbReference>
<dbReference type="RefSeq" id="WP_130917904.1">
    <property type="nucleotide sequence ID" value="NZ_LR215973.1"/>
</dbReference>
<feature type="domain" description="Mammalian cell entry C-terminal" evidence="4">
    <location>
        <begin position="130"/>
        <end position="347"/>
    </location>
</feature>
<dbReference type="InterPro" id="IPR003399">
    <property type="entry name" value="Mce/MlaD"/>
</dbReference>
<sequence>MILDPSGRGPTARQLTLSGLAVLATMVLLLSLLALRYTGYFEAKVPVTVTLTSTGDGLPARADVKFRGMVVGAVSAVDVVAAGQRQEVFVDLKPAVAETIPDNVTARVIPNNLFGVTAIELVDNGPSEGVLHAGSTIAEDTSVGTVQLQTTLTVLRDVLDNIQPEKLGRVLATFSAALDPGARVPGSTIERLDNWITQVRAIDGVGELLGDLGRATTALSQSAPELVGVLAESVTTARTLTERRDELIALLANASGAVDSVNSLFAGNPNAAKELVPGLDELFGSLARDPDAIPYTAANLNATLEKMQSVFSFGPRKQMVWKMDVSFTPFQQYTAEDCPRYGEMTGPRCGGPSVPTVAPPQEYPPQMLPRRLDSAGSAPAVIPVPGVAPAPAHPGAPAVPGLPFIPGLPAIPGITAPLPGPPGPGGAAPGIGGAAPAAGLPGPASSVPGPASSAPGAAGSAPGPAGSAPAAGVPGSAGSTPGPADSAPNGGTTPGTAPNGVAPAATGRSASASATQAAASGPAGPQRMVPLPASGARPVTTVRGHAAVAEIVGGKPTATQLLLLTPLLAGGSVEVYA</sequence>
<name>A0A4V6ICI9_9NOCA</name>
<dbReference type="PANTHER" id="PTHR33371:SF19">
    <property type="entry name" value="MCE-FAMILY PROTEIN MCE4A"/>
    <property type="match status" value="1"/>
</dbReference>
<dbReference type="InterPro" id="IPR024516">
    <property type="entry name" value="Mce_C"/>
</dbReference>
<evidence type="ECO:0000256" key="2">
    <source>
        <dbReference type="SAM" id="Phobius"/>
    </source>
</evidence>
<dbReference type="EMBL" id="LR215973">
    <property type="protein sequence ID" value="VFA99833.1"/>
    <property type="molecule type" value="Genomic_DNA"/>
</dbReference>
<dbReference type="PANTHER" id="PTHR33371">
    <property type="entry name" value="INTERMEMBRANE PHOSPHOLIPID TRANSPORT SYSTEM BINDING PROTEIN MLAD-RELATED"/>
    <property type="match status" value="1"/>
</dbReference>
<keyword evidence="2" id="KW-0812">Transmembrane</keyword>
<organism evidence="5 6">
    <name type="scientific">Nocardia cyriacigeorgica</name>
    <dbReference type="NCBI Taxonomy" id="135487"/>
    <lineage>
        <taxon>Bacteria</taxon>
        <taxon>Bacillati</taxon>
        <taxon>Actinomycetota</taxon>
        <taxon>Actinomycetes</taxon>
        <taxon>Mycobacteriales</taxon>
        <taxon>Nocardiaceae</taxon>
        <taxon>Nocardia</taxon>
    </lineage>
</organism>
<dbReference type="InterPro" id="IPR052336">
    <property type="entry name" value="MlaD_Phospholipid_Transporter"/>
</dbReference>
<evidence type="ECO:0000256" key="1">
    <source>
        <dbReference type="SAM" id="MobiDB-lite"/>
    </source>
</evidence>
<evidence type="ECO:0000313" key="5">
    <source>
        <dbReference type="EMBL" id="VFA99833.1"/>
    </source>
</evidence>
<dbReference type="Pfam" id="PF02470">
    <property type="entry name" value="MlaD"/>
    <property type="match status" value="1"/>
</dbReference>
<feature type="domain" description="Mce/MlaD" evidence="3">
    <location>
        <begin position="45"/>
        <end position="122"/>
    </location>
</feature>
<dbReference type="AlphaFoldDB" id="A0A4V6ICI9"/>